<name>A0ABP1XZ43_YEREN</name>
<keyword evidence="2" id="KW-1185">Reference proteome</keyword>
<reference evidence="1 2" key="1">
    <citation type="submission" date="2015-03" db="EMBL/GenBank/DDBJ databases">
        <authorList>
            <consortium name="Pathogen Informatics"/>
            <person name="Murphy D."/>
        </authorList>
    </citation>
    <scope>NUCLEOTIDE SEQUENCE [LARGE SCALE GENOMIC DNA]</scope>
    <source>
        <strain evidence="1 2">IP05342</strain>
    </source>
</reference>
<sequence length="47" mass="5396">MAAGIPKEKAAEYVEMYAEMLTNGESIDELTYRRIVKELKTCIQVMQ</sequence>
<evidence type="ECO:0000313" key="2">
    <source>
        <dbReference type="Proteomes" id="UP000041601"/>
    </source>
</evidence>
<proteinExistence type="predicted"/>
<gene>
    <name evidence="1" type="ORF">ERS137959_00910</name>
</gene>
<evidence type="ECO:0000313" key="1">
    <source>
        <dbReference type="EMBL" id="CND34021.1"/>
    </source>
</evidence>
<protein>
    <submittedName>
        <fullName evidence="1">Uncharacterized protein</fullName>
    </submittedName>
</protein>
<organism evidence="1 2">
    <name type="scientific">Yersinia enterocolitica</name>
    <dbReference type="NCBI Taxonomy" id="630"/>
    <lineage>
        <taxon>Bacteria</taxon>
        <taxon>Pseudomonadati</taxon>
        <taxon>Pseudomonadota</taxon>
        <taxon>Gammaproteobacteria</taxon>
        <taxon>Enterobacterales</taxon>
        <taxon>Yersiniaceae</taxon>
        <taxon>Yersinia</taxon>
    </lineage>
</organism>
<comment type="caution">
    <text evidence="1">The sequence shown here is derived from an EMBL/GenBank/DDBJ whole genome shotgun (WGS) entry which is preliminary data.</text>
</comment>
<accession>A0ABP1XZ43</accession>
<dbReference type="EMBL" id="CPXJ01000009">
    <property type="protein sequence ID" value="CND34021.1"/>
    <property type="molecule type" value="Genomic_DNA"/>
</dbReference>
<dbReference type="Proteomes" id="UP000041601">
    <property type="component" value="Unassembled WGS sequence"/>
</dbReference>